<feature type="region of interest" description="Disordered" evidence="1">
    <location>
        <begin position="1"/>
        <end position="47"/>
    </location>
</feature>
<gene>
    <name evidence="2" type="ORF">KSP39_PZI014761</name>
</gene>
<organism evidence="2 3">
    <name type="scientific">Platanthera zijinensis</name>
    <dbReference type="NCBI Taxonomy" id="2320716"/>
    <lineage>
        <taxon>Eukaryota</taxon>
        <taxon>Viridiplantae</taxon>
        <taxon>Streptophyta</taxon>
        <taxon>Embryophyta</taxon>
        <taxon>Tracheophyta</taxon>
        <taxon>Spermatophyta</taxon>
        <taxon>Magnoliopsida</taxon>
        <taxon>Liliopsida</taxon>
        <taxon>Asparagales</taxon>
        <taxon>Orchidaceae</taxon>
        <taxon>Orchidoideae</taxon>
        <taxon>Orchideae</taxon>
        <taxon>Orchidinae</taxon>
        <taxon>Platanthera</taxon>
    </lineage>
</organism>
<dbReference type="PANTHER" id="PTHR36709">
    <property type="entry name" value="OS02G0604100 PROTEIN"/>
    <property type="match status" value="1"/>
</dbReference>
<accession>A0AAP0G2H9</accession>
<dbReference type="AlphaFoldDB" id="A0AAP0G2H9"/>
<sequence length="139" mass="15741">MAKLSQIQKSMRASIQDRKRAAHGDPHTRKLKQKPEPIPISGKRKRKLFKKWRREKKAAIENGLVTMEDVEMSVADGTSEVAKEKIKSKFPIKKASRLRIKRLKAADTLVIVHGAPPMHEQICPPMKALAFECVRALPV</sequence>
<feature type="compositionally biased region" description="Basic and acidic residues" evidence="1">
    <location>
        <begin position="15"/>
        <end position="28"/>
    </location>
</feature>
<dbReference type="PANTHER" id="PTHR36709:SF1">
    <property type="entry name" value="OS02G0604100 PROTEIN"/>
    <property type="match status" value="1"/>
</dbReference>
<name>A0AAP0G2H9_9ASPA</name>
<evidence type="ECO:0000256" key="1">
    <source>
        <dbReference type="SAM" id="MobiDB-lite"/>
    </source>
</evidence>
<protein>
    <submittedName>
        <fullName evidence="2">Uncharacterized protein</fullName>
    </submittedName>
</protein>
<dbReference type="EMBL" id="JBBWWQ010000012">
    <property type="protein sequence ID" value="KAK8934565.1"/>
    <property type="molecule type" value="Genomic_DNA"/>
</dbReference>
<reference evidence="2 3" key="1">
    <citation type="journal article" date="2022" name="Nat. Plants">
        <title>Genomes of leafy and leafless Platanthera orchids illuminate the evolution of mycoheterotrophy.</title>
        <authorList>
            <person name="Li M.H."/>
            <person name="Liu K.W."/>
            <person name="Li Z."/>
            <person name="Lu H.C."/>
            <person name="Ye Q.L."/>
            <person name="Zhang D."/>
            <person name="Wang J.Y."/>
            <person name="Li Y.F."/>
            <person name="Zhong Z.M."/>
            <person name="Liu X."/>
            <person name="Yu X."/>
            <person name="Liu D.K."/>
            <person name="Tu X.D."/>
            <person name="Liu B."/>
            <person name="Hao Y."/>
            <person name="Liao X.Y."/>
            <person name="Jiang Y.T."/>
            <person name="Sun W.H."/>
            <person name="Chen J."/>
            <person name="Chen Y.Q."/>
            <person name="Ai Y."/>
            <person name="Zhai J.W."/>
            <person name="Wu S.S."/>
            <person name="Zhou Z."/>
            <person name="Hsiao Y.Y."/>
            <person name="Wu W.L."/>
            <person name="Chen Y.Y."/>
            <person name="Lin Y.F."/>
            <person name="Hsu J.L."/>
            <person name="Li C.Y."/>
            <person name="Wang Z.W."/>
            <person name="Zhao X."/>
            <person name="Zhong W.Y."/>
            <person name="Ma X.K."/>
            <person name="Ma L."/>
            <person name="Huang J."/>
            <person name="Chen G.Z."/>
            <person name="Huang M.Z."/>
            <person name="Huang L."/>
            <person name="Peng D.H."/>
            <person name="Luo Y.B."/>
            <person name="Zou S.Q."/>
            <person name="Chen S.P."/>
            <person name="Lan S."/>
            <person name="Tsai W.C."/>
            <person name="Van de Peer Y."/>
            <person name="Liu Z.J."/>
        </authorList>
    </citation>
    <scope>NUCLEOTIDE SEQUENCE [LARGE SCALE GENOMIC DNA]</scope>
    <source>
        <strain evidence="2">Lor287</strain>
    </source>
</reference>
<proteinExistence type="predicted"/>
<dbReference type="Proteomes" id="UP001418222">
    <property type="component" value="Unassembled WGS sequence"/>
</dbReference>
<evidence type="ECO:0000313" key="3">
    <source>
        <dbReference type="Proteomes" id="UP001418222"/>
    </source>
</evidence>
<comment type="caution">
    <text evidence="2">The sequence shown here is derived from an EMBL/GenBank/DDBJ whole genome shotgun (WGS) entry which is preliminary data.</text>
</comment>
<feature type="compositionally biased region" description="Polar residues" evidence="1">
    <location>
        <begin position="1"/>
        <end position="13"/>
    </location>
</feature>
<evidence type="ECO:0000313" key="2">
    <source>
        <dbReference type="EMBL" id="KAK8934565.1"/>
    </source>
</evidence>
<keyword evidence="3" id="KW-1185">Reference proteome</keyword>